<gene>
    <name evidence="1" type="ORF">B840_11015</name>
</gene>
<keyword evidence="2" id="KW-1185">Reference proteome</keyword>
<proteinExistence type="predicted"/>
<name>A0A0B6TW23_9CORY</name>
<evidence type="ECO:0000313" key="2">
    <source>
        <dbReference type="Proteomes" id="UP000031928"/>
    </source>
</evidence>
<dbReference type="STRING" id="1224162.B840_11015"/>
<sequence>MAELSSLGSVLVNVLGPLADIAGAIADLIGLAS</sequence>
<dbReference type="KEGG" id="cmq:B840_11015"/>
<organism evidence="1 2">
    <name type="scientific">Corynebacterium marinum DSM 44953</name>
    <dbReference type="NCBI Taxonomy" id="1224162"/>
    <lineage>
        <taxon>Bacteria</taxon>
        <taxon>Bacillati</taxon>
        <taxon>Actinomycetota</taxon>
        <taxon>Actinomycetes</taxon>
        <taxon>Mycobacteriales</taxon>
        <taxon>Corynebacteriaceae</taxon>
        <taxon>Corynebacterium</taxon>
    </lineage>
</organism>
<dbReference type="HOGENOM" id="CLU_3381417_0_0_11"/>
<protein>
    <submittedName>
        <fullName evidence="1">Uncharacterized protein</fullName>
    </submittedName>
</protein>
<accession>A0A0B6TW23</accession>
<dbReference type="EMBL" id="CP007790">
    <property type="protein sequence ID" value="AJK69775.1"/>
    <property type="molecule type" value="Genomic_DNA"/>
</dbReference>
<dbReference type="Proteomes" id="UP000031928">
    <property type="component" value="Chromosome"/>
</dbReference>
<evidence type="ECO:0000313" key="1">
    <source>
        <dbReference type="EMBL" id="AJK69775.1"/>
    </source>
</evidence>
<dbReference type="AlphaFoldDB" id="A0A0B6TW23"/>
<reference evidence="1 2" key="1">
    <citation type="submission" date="2014-05" db="EMBL/GenBank/DDBJ databases">
        <title>Complete genome sequence of Corynebacterium marinum DSM 44953.</title>
        <authorList>
            <person name="Schaffert L."/>
            <person name="Albersmeier A."/>
            <person name="Kalinowski J."/>
            <person name="Ruckert C."/>
        </authorList>
    </citation>
    <scope>NUCLEOTIDE SEQUENCE [LARGE SCALE GENOMIC DNA]</scope>
    <source>
        <strain evidence="1 2">DSM 44953</strain>
    </source>
</reference>